<dbReference type="SUPFAM" id="SSF52540">
    <property type="entry name" value="P-loop containing nucleoside triphosphate hydrolases"/>
    <property type="match status" value="1"/>
</dbReference>
<dbReference type="EMBL" id="LAZR01045914">
    <property type="protein sequence ID" value="KKK97743.1"/>
    <property type="molecule type" value="Genomic_DNA"/>
</dbReference>
<accession>A0A0F8ZV20</accession>
<dbReference type="InterPro" id="IPR050763">
    <property type="entry name" value="ABC_transporter_ATP-binding"/>
</dbReference>
<reference evidence="5" key="1">
    <citation type="journal article" date="2015" name="Nature">
        <title>Complex archaea that bridge the gap between prokaryotes and eukaryotes.</title>
        <authorList>
            <person name="Spang A."/>
            <person name="Saw J.H."/>
            <person name="Jorgensen S.L."/>
            <person name="Zaremba-Niedzwiedzka K."/>
            <person name="Martijn J."/>
            <person name="Lind A.E."/>
            <person name="van Eijk R."/>
            <person name="Schleper C."/>
            <person name="Guy L."/>
            <person name="Ettema T.J."/>
        </authorList>
    </citation>
    <scope>NUCLEOTIDE SEQUENCE</scope>
</reference>
<evidence type="ECO:0000256" key="3">
    <source>
        <dbReference type="ARBA" id="ARBA00022741"/>
    </source>
</evidence>
<evidence type="ECO:0000313" key="5">
    <source>
        <dbReference type="EMBL" id="KKK97743.1"/>
    </source>
</evidence>
<comment type="caution">
    <text evidence="5">The sequence shown here is derived from an EMBL/GenBank/DDBJ whole genome shotgun (WGS) entry which is preliminary data.</text>
</comment>
<keyword evidence="4" id="KW-0067">ATP-binding</keyword>
<evidence type="ECO:0000256" key="2">
    <source>
        <dbReference type="ARBA" id="ARBA00022448"/>
    </source>
</evidence>
<evidence type="ECO:0000256" key="4">
    <source>
        <dbReference type="ARBA" id="ARBA00022840"/>
    </source>
</evidence>
<dbReference type="GO" id="GO:0005524">
    <property type="term" value="F:ATP binding"/>
    <property type="evidence" value="ECO:0007669"/>
    <property type="project" value="UniProtKB-KW"/>
</dbReference>
<keyword evidence="3" id="KW-0547">Nucleotide-binding</keyword>
<protein>
    <recommendedName>
        <fullName evidence="6">ABC transporter domain-containing protein</fullName>
    </recommendedName>
</protein>
<feature type="non-terminal residue" evidence="5">
    <location>
        <position position="46"/>
    </location>
</feature>
<name>A0A0F8ZV20_9ZZZZ</name>
<proteinExistence type="inferred from homology"/>
<dbReference type="PANTHER" id="PTHR42711">
    <property type="entry name" value="ABC TRANSPORTER ATP-BINDING PROTEIN"/>
    <property type="match status" value="1"/>
</dbReference>
<dbReference type="InterPro" id="IPR027417">
    <property type="entry name" value="P-loop_NTPase"/>
</dbReference>
<organism evidence="5">
    <name type="scientific">marine sediment metagenome</name>
    <dbReference type="NCBI Taxonomy" id="412755"/>
    <lineage>
        <taxon>unclassified sequences</taxon>
        <taxon>metagenomes</taxon>
        <taxon>ecological metagenomes</taxon>
    </lineage>
</organism>
<dbReference type="PANTHER" id="PTHR42711:SF5">
    <property type="entry name" value="ABC TRANSPORTER ATP-BINDING PROTEIN NATA"/>
    <property type="match status" value="1"/>
</dbReference>
<evidence type="ECO:0008006" key="6">
    <source>
        <dbReference type="Google" id="ProtNLM"/>
    </source>
</evidence>
<evidence type="ECO:0000256" key="1">
    <source>
        <dbReference type="ARBA" id="ARBA00005417"/>
    </source>
</evidence>
<gene>
    <name evidence="5" type="ORF">LCGC14_2649680</name>
</gene>
<dbReference type="AlphaFoldDB" id="A0A0F8ZV20"/>
<keyword evidence="2" id="KW-0813">Transport</keyword>
<dbReference type="Gene3D" id="3.40.50.300">
    <property type="entry name" value="P-loop containing nucleotide triphosphate hydrolases"/>
    <property type="match status" value="1"/>
</dbReference>
<comment type="similarity">
    <text evidence="1">Belongs to the ABC transporter superfamily.</text>
</comment>
<sequence>MASVRLASLTKIFGQVTAIDNIDLEIDDREFFVLLGPTGAGKTTTL</sequence>